<evidence type="ECO:0000259" key="4">
    <source>
        <dbReference type="PROSITE" id="PS01124"/>
    </source>
</evidence>
<dbReference type="EMBL" id="SUME01000003">
    <property type="protein sequence ID" value="TJZ61461.1"/>
    <property type="molecule type" value="Genomic_DNA"/>
</dbReference>
<feature type="domain" description="HTH araC/xylS-type" evidence="4">
    <location>
        <begin position="247"/>
        <end position="327"/>
    </location>
</feature>
<evidence type="ECO:0000256" key="2">
    <source>
        <dbReference type="ARBA" id="ARBA00023125"/>
    </source>
</evidence>
<sequence>MVVVESKSKIKENCLSLICLSLIAMETVESILQYYQNTNKEIPTDILLPKGETSHFNILESMNCLLTFPYMRRNYYKICLVDNSLVYQMGDRKIEIDGPCIVFSNPTLAYSLERKYECNRRKGYICLFNEDYLTGDLKAVLLKLNALYQDDVFPYIKLTNEEYEMFSLYFKGLRDEYTGSFEYRKEIIVNLLRLIIYLAIKIQLQHCPELKQQDFSDRLVRAFMKLLDGQFPVDSPKHSIHFKTPAEFADKLNVHVNHLNHSLKTGTGKSTTHLIQERIVTEAMDLLKNTDWSISEIGNSLGFEYPQHFSHFLKKHTGQNPSFYKKANILNISAINKFS</sequence>
<dbReference type="PANTHER" id="PTHR43280">
    <property type="entry name" value="ARAC-FAMILY TRANSCRIPTIONAL REGULATOR"/>
    <property type="match status" value="1"/>
</dbReference>
<dbReference type="Gene3D" id="1.10.10.60">
    <property type="entry name" value="Homeodomain-like"/>
    <property type="match status" value="1"/>
</dbReference>
<name>A0A4U0P2D7_9SPHI</name>
<accession>A0A4U0P2D7</accession>
<evidence type="ECO:0000313" key="6">
    <source>
        <dbReference type="Proteomes" id="UP000306808"/>
    </source>
</evidence>
<dbReference type="PANTHER" id="PTHR43280:SF32">
    <property type="entry name" value="TRANSCRIPTIONAL REGULATORY PROTEIN"/>
    <property type="match status" value="1"/>
</dbReference>
<dbReference type="InterPro" id="IPR018060">
    <property type="entry name" value="HTH_AraC"/>
</dbReference>
<dbReference type="Pfam" id="PF12833">
    <property type="entry name" value="HTH_18"/>
    <property type="match status" value="1"/>
</dbReference>
<keyword evidence="3" id="KW-0804">Transcription</keyword>
<evidence type="ECO:0000313" key="5">
    <source>
        <dbReference type="EMBL" id="TJZ61461.1"/>
    </source>
</evidence>
<organism evidence="5 6">
    <name type="scientific">Sphingobacterium olei</name>
    <dbReference type="NCBI Taxonomy" id="2571155"/>
    <lineage>
        <taxon>Bacteria</taxon>
        <taxon>Pseudomonadati</taxon>
        <taxon>Bacteroidota</taxon>
        <taxon>Sphingobacteriia</taxon>
        <taxon>Sphingobacteriales</taxon>
        <taxon>Sphingobacteriaceae</taxon>
        <taxon>Sphingobacterium</taxon>
    </lineage>
</organism>
<comment type="caution">
    <text evidence="5">The sequence shown here is derived from an EMBL/GenBank/DDBJ whole genome shotgun (WGS) entry which is preliminary data.</text>
</comment>
<proteinExistence type="predicted"/>
<dbReference type="GO" id="GO:0003700">
    <property type="term" value="F:DNA-binding transcription factor activity"/>
    <property type="evidence" value="ECO:0007669"/>
    <property type="project" value="InterPro"/>
</dbReference>
<protein>
    <submittedName>
        <fullName evidence="5">Helix-turn-helix domain-containing protein</fullName>
    </submittedName>
</protein>
<keyword evidence="6" id="KW-1185">Reference proteome</keyword>
<evidence type="ECO:0000256" key="1">
    <source>
        <dbReference type="ARBA" id="ARBA00023015"/>
    </source>
</evidence>
<dbReference type="InterPro" id="IPR009057">
    <property type="entry name" value="Homeodomain-like_sf"/>
</dbReference>
<keyword evidence="1" id="KW-0805">Transcription regulation</keyword>
<dbReference type="PROSITE" id="PS01124">
    <property type="entry name" value="HTH_ARAC_FAMILY_2"/>
    <property type="match status" value="1"/>
</dbReference>
<gene>
    <name evidence="5" type="ORF">FAZ15_09725</name>
</gene>
<keyword evidence="2" id="KW-0238">DNA-binding</keyword>
<dbReference type="GO" id="GO:0043565">
    <property type="term" value="F:sequence-specific DNA binding"/>
    <property type="evidence" value="ECO:0007669"/>
    <property type="project" value="InterPro"/>
</dbReference>
<reference evidence="5 6" key="1">
    <citation type="submission" date="2019-04" db="EMBL/GenBank/DDBJ databases">
        <title>Sphingobacterium olei sp. nov., isolated from oil-contaminated soil.</title>
        <authorList>
            <person name="Liu B."/>
        </authorList>
    </citation>
    <scope>NUCLEOTIDE SEQUENCE [LARGE SCALE GENOMIC DNA]</scope>
    <source>
        <strain evidence="5 6">HAL-9</strain>
    </source>
</reference>
<dbReference type="OrthoDB" id="629929at2"/>
<dbReference type="SUPFAM" id="SSF46689">
    <property type="entry name" value="Homeodomain-like"/>
    <property type="match status" value="1"/>
</dbReference>
<dbReference type="AlphaFoldDB" id="A0A4U0P2D7"/>
<evidence type="ECO:0000256" key="3">
    <source>
        <dbReference type="ARBA" id="ARBA00023163"/>
    </source>
</evidence>
<dbReference type="SMART" id="SM00342">
    <property type="entry name" value="HTH_ARAC"/>
    <property type="match status" value="1"/>
</dbReference>
<dbReference type="Proteomes" id="UP000306808">
    <property type="component" value="Unassembled WGS sequence"/>
</dbReference>